<dbReference type="CDD" id="cd03411">
    <property type="entry name" value="Ferrochelatase_N"/>
    <property type="match status" value="1"/>
</dbReference>
<dbReference type="InterPro" id="IPR033644">
    <property type="entry name" value="Ferrochelatase_C"/>
</dbReference>
<keyword evidence="7 10" id="KW-0456">Lyase</keyword>
<gene>
    <name evidence="12" type="ORF">IEQ34_016396</name>
</gene>
<sequence>MIFEYVVRIDRTGRGTRGRAAVLQLPPFSTLTFSAFDDQQGNMEASNLALQQLKISVVHQQRIRKYSLLPGRRDASFCNMTPTLYYPDKKSRRVNKSSDMASLSCHASTNKEIVVKLNNNLSIMKRKCTENTYVSTEACSFSENIQNISSNTVHEKVGVLLLNLGGPETLDDVQPFLFNLFADPDIIRLPRLFRFLQKPLAKLISTFRAPKSKEAYASIGGGSPLRKITDEQAQALKTALEDKGLHANVFVAMRYWHPFTEEAIHQIKRDDITKLVILPLYPQFSISTSGSSIRVLQSIFREDGYFSRVAISVIESWYQREGYIRSMADLIEKELSNFSKPEEVILSIHSFACLGIEVMIFFSAHGVPLSYVEDAGDPYRDQMEDCISLIMDELKSRRVMNNHTLAYQSRVGPVQWLKPYTDEVIVELGQKGVQSLLTVPISFVSEHIETLEEIDMEYKHLALESGITNWGRVPALGCTSSFISDLADAVIEAIPSATAISAERSHVNHADKDPLNYILSLFLGSFLAFFLLLSPRAFSLFKNSLL</sequence>
<keyword evidence="11" id="KW-0472">Membrane</keyword>
<dbReference type="AlphaFoldDB" id="A0AAV7GFZ6"/>
<dbReference type="InterPro" id="IPR001015">
    <property type="entry name" value="Ferrochelatase"/>
</dbReference>
<comment type="function">
    <text evidence="1 10">Catalyzes the ferrous insertion into protoporphyrin IX.</text>
</comment>
<dbReference type="PANTHER" id="PTHR11108">
    <property type="entry name" value="FERROCHELATASE"/>
    <property type="match status" value="1"/>
</dbReference>
<dbReference type="PROSITE" id="PS00534">
    <property type="entry name" value="FERROCHELATASE"/>
    <property type="match status" value="1"/>
</dbReference>
<dbReference type="Proteomes" id="UP000775213">
    <property type="component" value="Unassembled WGS sequence"/>
</dbReference>
<dbReference type="GO" id="GO:0006783">
    <property type="term" value="P:heme biosynthetic process"/>
    <property type="evidence" value="ECO:0007669"/>
    <property type="project" value="UniProtKB-UniRule"/>
</dbReference>
<keyword evidence="10" id="KW-0934">Plastid</keyword>
<evidence type="ECO:0000256" key="6">
    <source>
        <dbReference type="ARBA" id="ARBA00023133"/>
    </source>
</evidence>
<dbReference type="NCBIfam" id="TIGR00109">
    <property type="entry name" value="hemH"/>
    <property type="match status" value="2"/>
</dbReference>
<feature type="transmembrane region" description="Helical" evidence="11">
    <location>
        <begin position="515"/>
        <end position="533"/>
    </location>
</feature>
<evidence type="ECO:0000256" key="4">
    <source>
        <dbReference type="ARBA" id="ARBA00007718"/>
    </source>
</evidence>
<keyword evidence="11" id="KW-1133">Transmembrane helix</keyword>
<proteinExistence type="inferred from homology"/>
<protein>
    <recommendedName>
        <fullName evidence="10">Ferrochelatase</fullName>
        <ecNumber evidence="10">4.98.1.1</ecNumber>
    </recommendedName>
</protein>
<dbReference type="GO" id="GO:0005739">
    <property type="term" value="C:mitochondrion"/>
    <property type="evidence" value="ECO:0007669"/>
    <property type="project" value="TreeGrafter"/>
</dbReference>
<dbReference type="FunFam" id="3.40.50.1400:FF:000006">
    <property type="entry name" value="Ferrochelatase"/>
    <property type="match status" value="1"/>
</dbReference>
<comment type="caution">
    <text evidence="12">The sequence shown here is derived from an EMBL/GenBank/DDBJ whole genome shotgun (WGS) entry which is preliminary data.</text>
</comment>
<name>A0AAV7GFZ6_DENCH</name>
<keyword evidence="6 10" id="KW-0350">Heme biosynthesis</keyword>
<dbReference type="GO" id="GO:0009507">
    <property type="term" value="C:chloroplast"/>
    <property type="evidence" value="ECO:0007669"/>
    <property type="project" value="UniProtKB-SubCell"/>
</dbReference>
<comment type="subcellular location">
    <subcellularLocation>
        <location evidence="2 10">Plastid</location>
        <location evidence="2 10">Chloroplast</location>
    </subcellularLocation>
</comment>
<keyword evidence="11" id="KW-0812">Transmembrane</keyword>
<evidence type="ECO:0000256" key="1">
    <source>
        <dbReference type="ARBA" id="ARBA00002278"/>
    </source>
</evidence>
<evidence type="ECO:0000313" key="13">
    <source>
        <dbReference type="Proteomes" id="UP000775213"/>
    </source>
</evidence>
<reference evidence="12 13" key="1">
    <citation type="journal article" date="2021" name="Hortic Res">
        <title>Chromosome-scale assembly of the Dendrobium chrysotoxum genome enhances the understanding of orchid evolution.</title>
        <authorList>
            <person name="Zhang Y."/>
            <person name="Zhang G.Q."/>
            <person name="Zhang D."/>
            <person name="Liu X.D."/>
            <person name="Xu X.Y."/>
            <person name="Sun W.H."/>
            <person name="Yu X."/>
            <person name="Zhu X."/>
            <person name="Wang Z.W."/>
            <person name="Zhao X."/>
            <person name="Zhong W.Y."/>
            <person name="Chen H."/>
            <person name="Yin W.L."/>
            <person name="Huang T."/>
            <person name="Niu S.C."/>
            <person name="Liu Z.J."/>
        </authorList>
    </citation>
    <scope>NUCLEOTIDE SEQUENCE [LARGE SCALE GENOMIC DNA]</scope>
    <source>
        <strain evidence="12">Lindl</strain>
    </source>
</reference>
<dbReference type="GO" id="GO:0004325">
    <property type="term" value="F:ferrochelatase activity"/>
    <property type="evidence" value="ECO:0007669"/>
    <property type="project" value="UniProtKB-UniRule"/>
</dbReference>
<dbReference type="InterPro" id="IPR019772">
    <property type="entry name" value="Ferrochelatase_AS"/>
</dbReference>
<organism evidence="12 13">
    <name type="scientific">Dendrobium chrysotoxum</name>
    <name type="common">Orchid</name>
    <dbReference type="NCBI Taxonomy" id="161865"/>
    <lineage>
        <taxon>Eukaryota</taxon>
        <taxon>Viridiplantae</taxon>
        <taxon>Streptophyta</taxon>
        <taxon>Embryophyta</taxon>
        <taxon>Tracheophyta</taxon>
        <taxon>Spermatophyta</taxon>
        <taxon>Magnoliopsida</taxon>
        <taxon>Liliopsida</taxon>
        <taxon>Asparagales</taxon>
        <taxon>Orchidaceae</taxon>
        <taxon>Epidendroideae</taxon>
        <taxon>Malaxideae</taxon>
        <taxon>Dendrobiinae</taxon>
        <taxon>Dendrobium</taxon>
    </lineage>
</organism>
<evidence type="ECO:0000256" key="9">
    <source>
        <dbReference type="ARBA" id="ARBA00049380"/>
    </source>
</evidence>
<dbReference type="PANTHER" id="PTHR11108:SF4">
    <property type="entry name" value="FERROCHELATASE-1, CHLOROPLASTIC_MITOCHONDRIAL"/>
    <property type="match status" value="1"/>
</dbReference>
<evidence type="ECO:0000256" key="5">
    <source>
        <dbReference type="ARBA" id="ARBA00023004"/>
    </source>
</evidence>
<dbReference type="Gene3D" id="3.40.50.1400">
    <property type="match status" value="2"/>
</dbReference>
<dbReference type="CDD" id="cd00419">
    <property type="entry name" value="Ferrochelatase_C"/>
    <property type="match status" value="1"/>
</dbReference>
<keyword evidence="13" id="KW-1185">Reference proteome</keyword>
<evidence type="ECO:0000313" key="12">
    <source>
        <dbReference type="EMBL" id="KAH0454472.1"/>
    </source>
</evidence>
<comment type="pathway">
    <text evidence="3 10">Porphyrin-containing compound metabolism; protoheme biosynthesis; protoheme from protoporphyrin-IX: step 1/1.</text>
</comment>
<comment type="catalytic activity">
    <reaction evidence="9 10">
        <text>heme b + 2 H(+) = protoporphyrin IX + Fe(2+)</text>
        <dbReference type="Rhea" id="RHEA:22584"/>
        <dbReference type="ChEBI" id="CHEBI:15378"/>
        <dbReference type="ChEBI" id="CHEBI:29033"/>
        <dbReference type="ChEBI" id="CHEBI:57306"/>
        <dbReference type="ChEBI" id="CHEBI:60344"/>
        <dbReference type="EC" id="4.98.1.1"/>
    </reaction>
</comment>
<dbReference type="Pfam" id="PF00762">
    <property type="entry name" value="Ferrochelatase"/>
    <property type="match status" value="1"/>
</dbReference>
<accession>A0AAV7GFZ6</accession>
<keyword evidence="8 10" id="KW-0627">Porphyrin biosynthesis</keyword>
<comment type="similarity">
    <text evidence="4 10">Belongs to the ferrochelatase family.</text>
</comment>
<keyword evidence="5 10" id="KW-0408">Iron</keyword>
<evidence type="ECO:0000256" key="11">
    <source>
        <dbReference type="SAM" id="Phobius"/>
    </source>
</evidence>
<evidence type="ECO:0000256" key="2">
    <source>
        <dbReference type="ARBA" id="ARBA00004229"/>
    </source>
</evidence>
<dbReference type="HAMAP" id="MF_00323">
    <property type="entry name" value="Ferrochelatase"/>
    <property type="match status" value="1"/>
</dbReference>
<dbReference type="SUPFAM" id="SSF53800">
    <property type="entry name" value="Chelatase"/>
    <property type="match status" value="1"/>
</dbReference>
<dbReference type="InterPro" id="IPR033659">
    <property type="entry name" value="Ferrochelatase_N"/>
</dbReference>
<keyword evidence="10" id="KW-0150">Chloroplast</keyword>
<evidence type="ECO:0000256" key="7">
    <source>
        <dbReference type="ARBA" id="ARBA00023239"/>
    </source>
</evidence>
<evidence type="ECO:0000256" key="10">
    <source>
        <dbReference type="RuleBase" id="RU000607"/>
    </source>
</evidence>
<evidence type="ECO:0000256" key="3">
    <source>
        <dbReference type="ARBA" id="ARBA00004943"/>
    </source>
</evidence>
<dbReference type="EMBL" id="JAGFBR010000015">
    <property type="protein sequence ID" value="KAH0454472.1"/>
    <property type="molecule type" value="Genomic_DNA"/>
</dbReference>
<dbReference type="EC" id="4.98.1.1" evidence="10"/>
<evidence type="ECO:0000256" key="8">
    <source>
        <dbReference type="ARBA" id="ARBA00023244"/>
    </source>
</evidence>